<proteinExistence type="predicted"/>
<reference evidence="1 2" key="1">
    <citation type="submission" date="2018-11" db="EMBL/GenBank/DDBJ databases">
        <authorList>
            <consortium name="Pathogen Informatics"/>
        </authorList>
    </citation>
    <scope>NUCLEOTIDE SEQUENCE [LARGE SCALE GENOMIC DNA]</scope>
</reference>
<sequence>MAKVRKTAADLPATMDHNPRYSRRVIELRNLPEDYWTPTLHKLKKDGVMPDLTQSEGCRL</sequence>
<organism evidence="1 2">
    <name type="scientific">Cylicostephanus goldi</name>
    <name type="common">Nematode worm</name>
    <dbReference type="NCBI Taxonomy" id="71465"/>
    <lineage>
        <taxon>Eukaryota</taxon>
        <taxon>Metazoa</taxon>
        <taxon>Ecdysozoa</taxon>
        <taxon>Nematoda</taxon>
        <taxon>Chromadorea</taxon>
        <taxon>Rhabditida</taxon>
        <taxon>Rhabditina</taxon>
        <taxon>Rhabditomorpha</taxon>
        <taxon>Strongyloidea</taxon>
        <taxon>Strongylidae</taxon>
        <taxon>Cylicostephanus</taxon>
    </lineage>
</organism>
<keyword evidence="2" id="KW-1185">Reference proteome</keyword>
<dbReference type="EMBL" id="UYRV01105758">
    <property type="protein sequence ID" value="VDN21584.1"/>
    <property type="molecule type" value="Genomic_DNA"/>
</dbReference>
<protein>
    <submittedName>
        <fullName evidence="1">Uncharacterized protein</fullName>
    </submittedName>
</protein>
<dbReference type="Proteomes" id="UP000271889">
    <property type="component" value="Unassembled WGS sequence"/>
</dbReference>
<name>A0A3P7LX69_CYLGO</name>
<dbReference type="AlphaFoldDB" id="A0A3P7LX69"/>
<evidence type="ECO:0000313" key="2">
    <source>
        <dbReference type="Proteomes" id="UP000271889"/>
    </source>
</evidence>
<gene>
    <name evidence="1" type="ORF">CGOC_LOCUS9082</name>
</gene>
<dbReference type="OrthoDB" id="532630at2759"/>
<evidence type="ECO:0000313" key="1">
    <source>
        <dbReference type="EMBL" id="VDN21584.1"/>
    </source>
</evidence>
<accession>A0A3P7LX69</accession>